<comment type="subcellular location">
    <subcellularLocation>
        <location evidence="1">Cell membrane</location>
        <topology evidence="1">Multi-pass membrane protein</topology>
    </subcellularLocation>
</comment>
<dbReference type="RefSeq" id="WP_193498371.1">
    <property type="nucleotide sequence ID" value="NZ_CP063169.1"/>
</dbReference>
<evidence type="ECO:0000256" key="7">
    <source>
        <dbReference type="ARBA" id="ARBA00023136"/>
    </source>
</evidence>
<evidence type="ECO:0000256" key="10">
    <source>
        <dbReference type="SAM" id="Phobius"/>
    </source>
</evidence>
<proteinExistence type="inferred from homology"/>
<keyword evidence="5 8" id="KW-0812">Transmembrane</keyword>
<feature type="transmembrane region" description="Helical" evidence="10">
    <location>
        <begin position="159"/>
        <end position="180"/>
    </location>
</feature>
<gene>
    <name evidence="11" type="ORF">IM660_05410</name>
</gene>
<evidence type="ECO:0000256" key="5">
    <source>
        <dbReference type="ARBA" id="ARBA00022692"/>
    </source>
</evidence>
<dbReference type="Proteomes" id="UP000593758">
    <property type="component" value="Chromosome"/>
</dbReference>
<dbReference type="KEGG" id="halt:IM660_05410"/>
<evidence type="ECO:0000256" key="4">
    <source>
        <dbReference type="ARBA" id="ARBA00022475"/>
    </source>
</evidence>
<evidence type="ECO:0000256" key="2">
    <source>
        <dbReference type="ARBA" id="ARBA00006175"/>
    </source>
</evidence>
<dbReference type="Pfam" id="PF00230">
    <property type="entry name" value="MIP"/>
    <property type="match status" value="1"/>
</dbReference>
<feature type="compositionally biased region" description="Acidic residues" evidence="9">
    <location>
        <begin position="316"/>
        <end position="342"/>
    </location>
</feature>
<keyword evidence="3 8" id="KW-0813">Transport</keyword>
<evidence type="ECO:0000256" key="6">
    <source>
        <dbReference type="ARBA" id="ARBA00022989"/>
    </source>
</evidence>
<organism evidence="11 12">
    <name type="scientific">Ruania alkalisoli</name>
    <dbReference type="NCBI Taxonomy" id="2779775"/>
    <lineage>
        <taxon>Bacteria</taxon>
        <taxon>Bacillati</taxon>
        <taxon>Actinomycetota</taxon>
        <taxon>Actinomycetes</taxon>
        <taxon>Micrococcales</taxon>
        <taxon>Ruaniaceae</taxon>
        <taxon>Ruania</taxon>
    </lineage>
</organism>
<feature type="transmembrane region" description="Helical" evidence="10">
    <location>
        <begin position="21"/>
        <end position="42"/>
    </location>
</feature>
<reference evidence="11 12" key="1">
    <citation type="submission" date="2020-10" db="EMBL/GenBank/DDBJ databases">
        <title>Haloactinobacterium sp. RN3S43, a bacterium isolated from saline soil.</title>
        <authorList>
            <person name="Sun J.-Q."/>
        </authorList>
    </citation>
    <scope>NUCLEOTIDE SEQUENCE [LARGE SCALE GENOMIC DNA]</scope>
    <source>
        <strain evidence="11 12">RN3S43</strain>
    </source>
</reference>
<dbReference type="GO" id="GO:0015250">
    <property type="term" value="F:water channel activity"/>
    <property type="evidence" value="ECO:0007669"/>
    <property type="project" value="TreeGrafter"/>
</dbReference>
<name>A0A7M1SVV0_9MICO</name>
<keyword evidence="12" id="KW-1185">Reference proteome</keyword>
<feature type="region of interest" description="Disordered" evidence="9">
    <location>
        <begin position="265"/>
        <end position="348"/>
    </location>
</feature>
<evidence type="ECO:0000313" key="11">
    <source>
        <dbReference type="EMBL" id="QOR71716.1"/>
    </source>
</evidence>
<dbReference type="InterPro" id="IPR034294">
    <property type="entry name" value="Aquaporin_transptr"/>
</dbReference>
<sequence length="348" mass="35307">MSAPETTPELAPAERPLLSRFGAEILGTFILVLIGFGATLYAGVTSTPDDGAKLLAWGAGAIAAIAIIGHVSGGHLNPAVSLGAAITGRISWADLLPYWVAQLIGGVGAAALLFVTVPTALPAAVGQASTRSMFTPLAGGVGENSVLGRLSDGAVSTDIVPTLLISAIATALFVAIALAAGRNLRRGALGAPVVIGLAYAGLSVATYTLTGGALNPARAAAAAIFAENGALGDLWLFWVAPLLGAALAAMLFTVFAPEPLAADAEWDDENGDEDDDLLSDDEPVEVIADDETVEPTGAEGAEESSDAQAPERDDAFTEDFDVATLDDADLTSTQEDEGEEPEGEPKQS</sequence>
<dbReference type="AlphaFoldDB" id="A0A7M1SVV0"/>
<dbReference type="Gene3D" id="1.20.1080.10">
    <property type="entry name" value="Glycerol uptake facilitator protein"/>
    <property type="match status" value="1"/>
</dbReference>
<feature type="transmembrane region" description="Helical" evidence="10">
    <location>
        <begin position="187"/>
        <end position="209"/>
    </location>
</feature>
<dbReference type="GO" id="GO:0005886">
    <property type="term" value="C:plasma membrane"/>
    <property type="evidence" value="ECO:0007669"/>
    <property type="project" value="UniProtKB-SubCell"/>
</dbReference>
<evidence type="ECO:0000313" key="12">
    <source>
        <dbReference type="Proteomes" id="UP000593758"/>
    </source>
</evidence>
<feature type="transmembrane region" description="Helical" evidence="10">
    <location>
        <begin position="95"/>
        <end position="115"/>
    </location>
</feature>
<feature type="transmembrane region" description="Helical" evidence="10">
    <location>
        <begin position="235"/>
        <end position="256"/>
    </location>
</feature>
<protein>
    <submittedName>
        <fullName evidence="11">Aquaporin</fullName>
    </submittedName>
</protein>
<dbReference type="InterPro" id="IPR023271">
    <property type="entry name" value="Aquaporin-like"/>
</dbReference>
<feature type="compositionally biased region" description="Acidic residues" evidence="9">
    <location>
        <begin position="265"/>
        <end position="293"/>
    </location>
</feature>
<keyword evidence="7 10" id="KW-0472">Membrane</keyword>
<dbReference type="SUPFAM" id="SSF81338">
    <property type="entry name" value="Aquaporin-like"/>
    <property type="match status" value="1"/>
</dbReference>
<dbReference type="PANTHER" id="PTHR19139:SF199">
    <property type="entry name" value="MIP17260P"/>
    <property type="match status" value="1"/>
</dbReference>
<dbReference type="PANTHER" id="PTHR19139">
    <property type="entry name" value="AQUAPORIN TRANSPORTER"/>
    <property type="match status" value="1"/>
</dbReference>
<dbReference type="PRINTS" id="PR00783">
    <property type="entry name" value="MINTRINSICP"/>
</dbReference>
<evidence type="ECO:0000256" key="1">
    <source>
        <dbReference type="ARBA" id="ARBA00004651"/>
    </source>
</evidence>
<accession>A0A7M1SVV0</accession>
<dbReference type="InterPro" id="IPR000425">
    <property type="entry name" value="MIP"/>
</dbReference>
<comment type="similarity">
    <text evidence="2 8">Belongs to the MIP/aquaporin (TC 1.A.8) family.</text>
</comment>
<keyword evidence="6 10" id="KW-1133">Transmembrane helix</keyword>
<feature type="transmembrane region" description="Helical" evidence="10">
    <location>
        <begin position="54"/>
        <end position="74"/>
    </location>
</feature>
<dbReference type="EMBL" id="CP063169">
    <property type="protein sequence ID" value="QOR71716.1"/>
    <property type="molecule type" value="Genomic_DNA"/>
</dbReference>
<evidence type="ECO:0000256" key="9">
    <source>
        <dbReference type="SAM" id="MobiDB-lite"/>
    </source>
</evidence>
<dbReference type="PROSITE" id="PS00221">
    <property type="entry name" value="MIP"/>
    <property type="match status" value="1"/>
</dbReference>
<evidence type="ECO:0000256" key="3">
    <source>
        <dbReference type="ARBA" id="ARBA00022448"/>
    </source>
</evidence>
<keyword evidence="4" id="KW-1003">Cell membrane</keyword>
<dbReference type="InterPro" id="IPR022357">
    <property type="entry name" value="MIP_CS"/>
</dbReference>
<evidence type="ECO:0000256" key="8">
    <source>
        <dbReference type="RuleBase" id="RU000477"/>
    </source>
</evidence>